<name>L7RDT0_9VIRU</name>
<dbReference type="EMBL" id="JX962719">
    <property type="protein sequence ID" value="AGC02441.1"/>
    <property type="molecule type" value="Genomic_DNA"/>
</dbReference>
<evidence type="ECO:0000313" key="2">
    <source>
        <dbReference type="Proteomes" id="UP000201640"/>
    </source>
</evidence>
<proteinExistence type="predicted"/>
<dbReference type="GeneID" id="14446180"/>
<gene>
    <name evidence="1" type="ORF">Moumou_00926</name>
</gene>
<protein>
    <submittedName>
        <fullName evidence="1">Putative low complexity protein</fullName>
    </submittedName>
</protein>
<sequence length="135" mass="16209">MYQKLNEILEENEVRISNKGFIFLNDFIENVIEPKDPESYIKKLNYDLITVNGKKYIKPEDCIDLLEKIKFEKYKEIKKLEYKYKKSENYKLKLLRDIQLAQIDSDTKIKLKSIDLEIEKEKSKQIAMNKGIKIR</sequence>
<evidence type="ECO:0000313" key="1">
    <source>
        <dbReference type="EMBL" id="AGC02441.1"/>
    </source>
</evidence>
<dbReference type="KEGG" id="vg:14446180"/>
<dbReference type="Proteomes" id="UP000201640">
    <property type="component" value="Segment"/>
</dbReference>
<reference evidence="1 2" key="1">
    <citation type="journal article" date="2012" name="Genome Biol. Evol.">
        <title>Related Giant Viruses in Distant Locations and Different Habitats: Acanthamoeba polyphaga moumouvirus Represents a Third Lineage of the Mimiviridae That Is Close to the Megavirus Lineage.</title>
        <authorList>
            <person name="Yoosuf N."/>
            <person name="Yutin N."/>
            <person name="Colson P."/>
            <person name="Shabalina S.A."/>
            <person name="Pagnier I."/>
            <person name="Robert C."/>
            <person name="Azza S."/>
            <person name="Klose T."/>
            <person name="Wong J."/>
            <person name="Rossmann M.G."/>
            <person name="La Scola B."/>
            <person name="Raoult D."/>
            <person name="Koonin E.V."/>
        </authorList>
    </citation>
    <scope>NUCLEOTIDE SEQUENCE [LARGE SCALE GENOMIC DNA]</scope>
    <source>
        <strain evidence="1 2">M10A</strain>
    </source>
</reference>
<organism evidence="1 2">
    <name type="scientific">Acanthamoeba polyphaga moumouvirus</name>
    <dbReference type="NCBI Taxonomy" id="1269028"/>
    <lineage>
        <taxon>Viruses</taxon>
        <taxon>Varidnaviria</taxon>
        <taxon>Bamfordvirae</taxon>
        <taxon>Nucleocytoviricota</taxon>
        <taxon>Megaviricetes</taxon>
        <taxon>Imitervirales</taxon>
        <taxon>Mimiviridae</taxon>
        <taxon>Megamimivirinae</taxon>
        <taxon>Moumouvirus</taxon>
    </lineage>
</organism>
<keyword evidence="2" id="KW-1185">Reference proteome</keyword>
<dbReference type="RefSeq" id="YP_007354877.1">
    <property type="nucleotide sequence ID" value="NC_020104.1"/>
</dbReference>
<accession>L7RDT0</accession>